<dbReference type="PROSITE" id="PS50835">
    <property type="entry name" value="IG_LIKE"/>
    <property type="match status" value="1"/>
</dbReference>
<gene>
    <name evidence="2" type="ORF">M9458_053149</name>
</gene>
<dbReference type="InterPro" id="IPR036179">
    <property type="entry name" value="Ig-like_dom_sf"/>
</dbReference>
<proteinExistence type="predicted"/>
<dbReference type="Pfam" id="PF13895">
    <property type="entry name" value="Ig_2"/>
    <property type="match status" value="1"/>
</dbReference>
<organism evidence="2 3">
    <name type="scientific">Cirrhinus mrigala</name>
    <name type="common">Mrigala</name>
    <dbReference type="NCBI Taxonomy" id="683832"/>
    <lineage>
        <taxon>Eukaryota</taxon>
        <taxon>Metazoa</taxon>
        <taxon>Chordata</taxon>
        <taxon>Craniata</taxon>
        <taxon>Vertebrata</taxon>
        <taxon>Euteleostomi</taxon>
        <taxon>Actinopterygii</taxon>
        <taxon>Neopterygii</taxon>
        <taxon>Teleostei</taxon>
        <taxon>Ostariophysi</taxon>
        <taxon>Cypriniformes</taxon>
        <taxon>Cyprinidae</taxon>
        <taxon>Labeoninae</taxon>
        <taxon>Labeonini</taxon>
        <taxon>Cirrhinus</taxon>
    </lineage>
</organism>
<keyword evidence="3" id="KW-1185">Reference proteome</keyword>
<dbReference type="SUPFAM" id="SSF48726">
    <property type="entry name" value="Immunoglobulin"/>
    <property type="match status" value="1"/>
</dbReference>
<dbReference type="EMBL" id="JAMKFB020000240">
    <property type="protein sequence ID" value="KAL0151567.1"/>
    <property type="molecule type" value="Genomic_DNA"/>
</dbReference>
<dbReference type="InterPro" id="IPR007110">
    <property type="entry name" value="Ig-like_dom"/>
</dbReference>
<feature type="domain" description="Ig-like" evidence="1">
    <location>
        <begin position="16"/>
        <end position="80"/>
    </location>
</feature>
<name>A0ABD0MR12_CIRMR</name>
<feature type="non-terminal residue" evidence="2">
    <location>
        <position position="81"/>
    </location>
</feature>
<evidence type="ECO:0000259" key="1">
    <source>
        <dbReference type="PROSITE" id="PS50835"/>
    </source>
</evidence>
<accession>A0ABD0MR12</accession>
<dbReference type="AlphaFoldDB" id="A0ABD0MR12"/>
<comment type="caution">
    <text evidence="2">The sequence shown here is derived from an EMBL/GenBank/DDBJ whole genome shotgun (WGS) entry which is preliminary data.</text>
</comment>
<dbReference type="Proteomes" id="UP001529510">
    <property type="component" value="Unassembled WGS sequence"/>
</dbReference>
<evidence type="ECO:0000313" key="3">
    <source>
        <dbReference type="Proteomes" id="UP001529510"/>
    </source>
</evidence>
<evidence type="ECO:0000313" key="2">
    <source>
        <dbReference type="EMBL" id="KAL0151567.1"/>
    </source>
</evidence>
<dbReference type="InterPro" id="IPR013783">
    <property type="entry name" value="Ig-like_fold"/>
</dbReference>
<reference evidence="2 3" key="1">
    <citation type="submission" date="2024-05" db="EMBL/GenBank/DDBJ databases">
        <title>Genome sequencing and assembly of Indian major carp, Cirrhinus mrigala (Hamilton, 1822).</title>
        <authorList>
            <person name="Mohindra V."/>
            <person name="Chowdhury L.M."/>
            <person name="Lal K."/>
            <person name="Jena J.K."/>
        </authorList>
    </citation>
    <scope>NUCLEOTIDE SEQUENCE [LARGE SCALE GENOMIC DNA]</scope>
    <source>
        <strain evidence="2">CM1030</strain>
        <tissue evidence="2">Blood</tissue>
    </source>
</reference>
<dbReference type="Gene3D" id="2.60.40.10">
    <property type="entry name" value="Immunoglobulins"/>
    <property type="match status" value="1"/>
</dbReference>
<sequence length="81" mass="9038">MAPKTQSTFSDSLQLCVGGHSDANPTVVNYTWFRESEGQLKQLQTGDTLIFNRTDPTDSGWYHCTVQNQHGTQNSSVMMVI</sequence>
<protein>
    <recommendedName>
        <fullName evidence="1">Ig-like domain-containing protein</fullName>
    </recommendedName>
</protein>